<evidence type="ECO:0000313" key="8">
    <source>
        <dbReference type="Proteomes" id="UP000242877"/>
    </source>
</evidence>
<feature type="compositionally biased region" description="Low complexity" evidence="5">
    <location>
        <begin position="128"/>
        <end position="140"/>
    </location>
</feature>
<dbReference type="InterPro" id="IPR013083">
    <property type="entry name" value="Znf_RING/FYVE/PHD"/>
</dbReference>
<dbReference type="InterPro" id="IPR001965">
    <property type="entry name" value="Znf_PHD"/>
</dbReference>
<feature type="compositionally biased region" description="Polar residues" evidence="5">
    <location>
        <begin position="346"/>
        <end position="371"/>
    </location>
</feature>
<dbReference type="PROSITE" id="PS50016">
    <property type="entry name" value="ZF_PHD_2"/>
    <property type="match status" value="1"/>
</dbReference>
<feature type="compositionally biased region" description="Polar residues" evidence="5">
    <location>
        <begin position="431"/>
        <end position="442"/>
    </location>
</feature>
<sequence>MHTRGQRSYSPTPSDDSIQNDLVAMGIIMPKPKKSVSVEEPSLAPVPVAAPVTATAAAPPRRSLKITLTGIRADSLHKGAREREKEGEKERLSTAKGKDSGSVEGEDMLTRSQATAVQVAGGKGLDASNTSRTPNRSTSSIGTPSTVSKRKRLSNGQWTSSKKPRSKAGKPADEDVIPANDDSLTSSDSDDKFGTFTRTRSGRMVHRPEVLVIEDYRRLRTKRESETPHLSSLLPTKTQLRQSSGRDTPVSNSRRRQRSTRKGHDTLQRCIRCERSNAPPGNPIIHCNKCNEGWHRFCHDPPANDGHVDNKHARWLCSKCSSTSRSRPWSHKTPSESPRKKKIRNRAQQSGTTPYTAQNSTTEMMPTSTSLPLREVGGSQFSRDEQRGYLASLSHTALVDLLLDISTTSPDLPMFPQNLRSLPSVSFLPGSTPSTVSKQAPQISGFGAKLNNKSRPVEESDDDDDDQSVYAEEHRLYPAPGNGFKLPPIEEDMHVMIEDSSCATFSHSLHGPAAASRSDTDMQKSSKLVDTAG</sequence>
<keyword evidence="8" id="KW-1185">Reference proteome</keyword>
<protein>
    <submittedName>
        <fullName evidence="7">Zinc finger, FYVE/PHD-type</fullName>
    </submittedName>
</protein>
<feature type="region of interest" description="Disordered" evidence="5">
    <location>
        <begin position="506"/>
        <end position="533"/>
    </location>
</feature>
<evidence type="ECO:0000259" key="6">
    <source>
        <dbReference type="PROSITE" id="PS50016"/>
    </source>
</evidence>
<dbReference type="SMART" id="SM00249">
    <property type="entry name" value="PHD"/>
    <property type="match status" value="1"/>
</dbReference>
<dbReference type="Proteomes" id="UP000242877">
    <property type="component" value="Unassembled WGS sequence"/>
</dbReference>
<name>A0A162IIC6_9EURO</name>
<evidence type="ECO:0000256" key="5">
    <source>
        <dbReference type="SAM" id="MobiDB-lite"/>
    </source>
</evidence>
<dbReference type="PROSITE" id="PS01359">
    <property type="entry name" value="ZF_PHD_1"/>
    <property type="match status" value="1"/>
</dbReference>
<keyword evidence="2 4" id="KW-0863">Zinc-finger</keyword>
<proteinExistence type="predicted"/>
<organism evidence="7 8">
    <name type="scientific">Ascosphaera apis ARSEF 7405</name>
    <dbReference type="NCBI Taxonomy" id="392613"/>
    <lineage>
        <taxon>Eukaryota</taxon>
        <taxon>Fungi</taxon>
        <taxon>Dikarya</taxon>
        <taxon>Ascomycota</taxon>
        <taxon>Pezizomycotina</taxon>
        <taxon>Eurotiomycetes</taxon>
        <taxon>Eurotiomycetidae</taxon>
        <taxon>Onygenales</taxon>
        <taxon>Ascosphaeraceae</taxon>
        <taxon>Ascosphaera</taxon>
    </lineage>
</organism>
<evidence type="ECO:0000256" key="3">
    <source>
        <dbReference type="ARBA" id="ARBA00022833"/>
    </source>
</evidence>
<gene>
    <name evidence="7" type="ORF">AAP_01962</name>
</gene>
<evidence type="ECO:0000256" key="2">
    <source>
        <dbReference type="ARBA" id="ARBA00022771"/>
    </source>
</evidence>
<feature type="region of interest" description="Disordered" evidence="5">
    <location>
        <begin position="1"/>
        <end position="21"/>
    </location>
</feature>
<reference evidence="7 8" key="1">
    <citation type="journal article" date="2016" name="Genome Biol. Evol.">
        <title>Divergent and convergent evolution of fungal pathogenicity.</title>
        <authorList>
            <person name="Shang Y."/>
            <person name="Xiao G."/>
            <person name="Zheng P."/>
            <person name="Cen K."/>
            <person name="Zhan S."/>
            <person name="Wang C."/>
        </authorList>
    </citation>
    <scope>NUCLEOTIDE SEQUENCE [LARGE SCALE GENOMIC DNA]</scope>
    <source>
        <strain evidence="7 8">ARSEF 7405</strain>
    </source>
</reference>
<dbReference type="Pfam" id="PF00628">
    <property type="entry name" value="PHD"/>
    <property type="match status" value="1"/>
</dbReference>
<dbReference type="SUPFAM" id="SSF57903">
    <property type="entry name" value="FYVE/PHD zinc finger"/>
    <property type="match status" value="1"/>
</dbReference>
<feature type="compositionally biased region" description="Polar residues" evidence="5">
    <location>
        <begin position="228"/>
        <end position="252"/>
    </location>
</feature>
<dbReference type="Gene3D" id="3.30.40.10">
    <property type="entry name" value="Zinc/RING finger domain, C3HC4 (zinc finger)"/>
    <property type="match status" value="1"/>
</dbReference>
<dbReference type="InterPro" id="IPR019787">
    <property type="entry name" value="Znf_PHD-finger"/>
</dbReference>
<dbReference type="InterPro" id="IPR011011">
    <property type="entry name" value="Znf_FYVE_PHD"/>
</dbReference>
<feature type="region of interest" description="Disordered" evidence="5">
    <location>
        <begin position="68"/>
        <end position="200"/>
    </location>
</feature>
<feature type="region of interest" description="Disordered" evidence="5">
    <location>
        <begin position="322"/>
        <end position="375"/>
    </location>
</feature>
<accession>A0A162IIC6</accession>
<evidence type="ECO:0000256" key="1">
    <source>
        <dbReference type="ARBA" id="ARBA00022723"/>
    </source>
</evidence>
<feature type="compositionally biased region" description="Polar residues" evidence="5">
    <location>
        <begin position="1"/>
        <end position="20"/>
    </location>
</feature>
<dbReference type="EMBL" id="AZGZ01000006">
    <property type="protein sequence ID" value="KZZ94662.1"/>
    <property type="molecule type" value="Genomic_DNA"/>
</dbReference>
<dbReference type="OrthoDB" id="5863171at2759"/>
<keyword evidence="3" id="KW-0862">Zinc</keyword>
<dbReference type="InterPro" id="IPR019786">
    <property type="entry name" value="Zinc_finger_PHD-type_CS"/>
</dbReference>
<feature type="domain" description="PHD-type" evidence="6">
    <location>
        <begin position="267"/>
        <end position="323"/>
    </location>
</feature>
<comment type="caution">
    <text evidence="7">The sequence shown here is derived from an EMBL/GenBank/DDBJ whole genome shotgun (WGS) entry which is preliminary data.</text>
</comment>
<feature type="region of interest" description="Disordered" evidence="5">
    <location>
        <begin position="222"/>
        <end position="265"/>
    </location>
</feature>
<dbReference type="AlphaFoldDB" id="A0A162IIC6"/>
<evidence type="ECO:0000256" key="4">
    <source>
        <dbReference type="PROSITE-ProRule" id="PRU00146"/>
    </source>
</evidence>
<feature type="region of interest" description="Disordered" evidence="5">
    <location>
        <begin position="431"/>
        <end position="487"/>
    </location>
</feature>
<evidence type="ECO:0000313" key="7">
    <source>
        <dbReference type="EMBL" id="KZZ94662.1"/>
    </source>
</evidence>
<feature type="compositionally biased region" description="Basic and acidic residues" evidence="5">
    <location>
        <begin position="74"/>
        <end position="101"/>
    </location>
</feature>
<dbReference type="GO" id="GO:0008270">
    <property type="term" value="F:zinc ion binding"/>
    <property type="evidence" value="ECO:0007669"/>
    <property type="project" value="UniProtKB-KW"/>
</dbReference>
<keyword evidence="1" id="KW-0479">Metal-binding</keyword>
<dbReference type="VEuPathDB" id="FungiDB:AAP_01962"/>